<dbReference type="InParanoid" id="A0A2P5EJF2"/>
<evidence type="ECO:0000313" key="1">
    <source>
        <dbReference type="EMBL" id="PON85623.1"/>
    </source>
</evidence>
<keyword evidence="2" id="KW-1185">Reference proteome</keyword>
<name>A0A2P5EJF2_TREOI</name>
<protein>
    <submittedName>
        <fullName evidence="1">Uncharacterized protein</fullName>
    </submittedName>
</protein>
<dbReference type="EMBL" id="JXTC01000145">
    <property type="protein sequence ID" value="PON85623.1"/>
    <property type="molecule type" value="Genomic_DNA"/>
</dbReference>
<reference evidence="2" key="1">
    <citation type="submission" date="2016-06" db="EMBL/GenBank/DDBJ databases">
        <title>Parallel loss of symbiosis genes in relatives of nitrogen-fixing non-legume Parasponia.</title>
        <authorList>
            <person name="Van Velzen R."/>
            <person name="Holmer R."/>
            <person name="Bu F."/>
            <person name="Rutten L."/>
            <person name="Van Zeijl A."/>
            <person name="Liu W."/>
            <person name="Santuari L."/>
            <person name="Cao Q."/>
            <person name="Sharma T."/>
            <person name="Shen D."/>
            <person name="Roswanjaya Y."/>
            <person name="Wardhani T."/>
            <person name="Kalhor M.S."/>
            <person name="Jansen J."/>
            <person name="Van den Hoogen J."/>
            <person name="Gungor B."/>
            <person name="Hartog M."/>
            <person name="Hontelez J."/>
            <person name="Verver J."/>
            <person name="Yang W.-C."/>
            <person name="Schijlen E."/>
            <person name="Repin R."/>
            <person name="Schilthuizen M."/>
            <person name="Schranz E."/>
            <person name="Heidstra R."/>
            <person name="Miyata K."/>
            <person name="Fedorova E."/>
            <person name="Kohlen W."/>
            <person name="Bisseling T."/>
            <person name="Smit S."/>
            <person name="Geurts R."/>
        </authorList>
    </citation>
    <scope>NUCLEOTIDE SEQUENCE [LARGE SCALE GENOMIC DNA]</scope>
    <source>
        <strain evidence="2">cv. RG33-2</strain>
    </source>
</reference>
<gene>
    <name evidence="1" type="ORF">TorRG33x02_186250</name>
</gene>
<dbReference type="AlphaFoldDB" id="A0A2P5EJF2"/>
<sequence length="61" mass="6974">RRSFEAQGDMLTRSNLIFLWRFFKALTTVDRVLNKTNPYALSLRGLVVQSNVALLDLAEGF</sequence>
<comment type="caution">
    <text evidence="1">The sequence shown here is derived from an EMBL/GenBank/DDBJ whole genome shotgun (WGS) entry which is preliminary data.</text>
</comment>
<proteinExistence type="predicted"/>
<evidence type="ECO:0000313" key="2">
    <source>
        <dbReference type="Proteomes" id="UP000237000"/>
    </source>
</evidence>
<organism evidence="1 2">
    <name type="scientific">Trema orientale</name>
    <name type="common">Charcoal tree</name>
    <name type="synonym">Celtis orientalis</name>
    <dbReference type="NCBI Taxonomy" id="63057"/>
    <lineage>
        <taxon>Eukaryota</taxon>
        <taxon>Viridiplantae</taxon>
        <taxon>Streptophyta</taxon>
        <taxon>Embryophyta</taxon>
        <taxon>Tracheophyta</taxon>
        <taxon>Spermatophyta</taxon>
        <taxon>Magnoliopsida</taxon>
        <taxon>eudicotyledons</taxon>
        <taxon>Gunneridae</taxon>
        <taxon>Pentapetalae</taxon>
        <taxon>rosids</taxon>
        <taxon>fabids</taxon>
        <taxon>Rosales</taxon>
        <taxon>Cannabaceae</taxon>
        <taxon>Trema</taxon>
    </lineage>
</organism>
<accession>A0A2P5EJF2</accession>
<dbReference type="Proteomes" id="UP000237000">
    <property type="component" value="Unassembled WGS sequence"/>
</dbReference>
<feature type="non-terminal residue" evidence="1">
    <location>
        <position position="1"/>
    </location>
</feature>
<dbReference type="OrthoDB" id="10309091at2759"/>